<dbReference type="KEGG" id="pais:PFX98_21980"/>
<keyword evidence="1" id="KW-0812">Transmembrane</keyword>
<dbReference type="Proteomes" id="UP001177769">
    <property type="component" value="Chromosome"/>
</dbReference>
<keyword evidence="1" id="KW-1133">Transmembrane helix</keyword>
<protein>
    <recommendedName>
        <fullName evidence="4">Pyridine nucleotide-disulfide oxidoreductase</fullName>
    </recommendedName>
</protein>
<organism evidence="2 3">
    <name type="scientific">Paucibacter sediminis</name>
    <dbReference type="NCBI Taxonomy" id="3019553"/>
    <lineage>
        <taxon>Bacteria</taxon>
        <taxon>Pseudomonadati</taxon>
        <taxon>Pseudomonadota</taxon>
        <taxon>Betaproteobacteria</taxon>
        <taxon>Burkholderiales</taxon>
        <taxon>Sphaerotilaceae</taxon>
        <taxon>Roseateles</taxon>
    </lineage>
</organism>
<feature type="transmembrane region" description="Helical" evidence="1">
    <location>
        <begin position="48"/>
        <end position="67"/>
    </location>
</feature>
<evidence type="ECO:0000313" key="3">
    <source>
        <dbReference type="Proteomes" id="UP001177769"/>
    </source>
</evidence>
<accession>A0AA95SKW1</accession>
<keyword evidence="1" id="KW-0472">Membrane</keyword>
<feature type="transmembrane region" description="Helical" evidence="1">
    <location>
        <begin position="15"/>
        <end position="36"/>
    </location>
</feature>
<evidence type="ECO:0000313" key="2">
    <source>
        <dbReference type="EMBL" id="WIT11528.1"/>
    </source>
</evidence>
<feature type="transmembrane region" description="Helical" evidence="1">
    <location>
        <begin position="111"/>
        <end position="133"/>
    </location>
</feature>
<feature type="transmembrane region" description="Helical" evidence="1">
    <location>
        <begin position="79"/>
        <end position="99"/>
    </location>
</feature>
<name>A0AA95SKW1_9BURK</name>
<proteinExistence type="predicted"/>
<sequence length="290" mass="32500">MHVAATRPASRQRPWWAEALLYLGIAALVAAAWLAVRALDLRAASERGYWLGVAGGCMMLLLFAYPLRKRLRLMARWGAAKWWFAVHMVLGIGGPWLVLVHSGFQIGSLNAGVALYSMLIVAGSGVVGRFLYLRIHRGLSGERQSLAQLQRSLGLQHDGLHSALGFSPLLERSLLRFETYALAGQGSLRQHLRAYTLLPLRHAATRERCLRALRPALRKQAGLQGWDEATRRRQHRLLRQTVIGYLQAVQRVAQFQAAVRLFSLWHVLHVPFVYLMVICAVAHVIAVHAY</sequence>
<evidence type="ECO:0000256" key="1">
    <source>
        <dbReference type="SAM" id="Phobius"/>
    </source>
</evidence>
<gene>
    <name evidence="2" type="ORF">PFX98_21980</name>
</gene>
<dbReference type="RefSeq" id="WP_285232609.1">
    <property type="nucleotide sequence ID" value="NZ_CP116346.1"/>
</dbReference>
<dbReference type="AlphaFoldDB" id="A0AA95SKW1"/>
<keyword evidence="3" id="KW-1185">Reference proteome</keyword>
<dbReference type="EMBL" id="CP116346">
    <property type="protein sequence ID" value="WIT11528.1"/>
    <property type="molecule type" value="Genomic_DNA"/>
</dbReference>
<feature type="transmembrane region" description="Helical" evidence="1">
    <location>
        <begin position="264"/>
        <end position="286"/>
    </location>
</feature>
<reference evidence="2" key="1">
    <citation type="submission" date="2023-01" db="EMBL/GenBank/DDBJ databases">
        <title>Whole genome sequence of Paucibacter sp. S2-9 isolated from pond sediment.</title>
        <authorList>
            <person name="Jung J.Y."/>
        </authorList>
    </citation>
    <scope>NUCLEOTIDE SEQUENCE</scope>
    <source>
        <strain evidence="2">S2-9</strain>
    </source>
</reference>
<evidence type="ECO:0008006" key="4">
    <source>
        <dbReference type="Google" id="ProtNLM"/>
    </source>
</evidence>